<accession>A0A0C3KGR7</accession>
<keyword evidence="2" id="KW-1185">Reference proteome</keyword>
<evidence type="ECO:0000313" key="1">
    <source>
        <dbReference type="EMBL" id="KIO20693.1"/>
    </source>
</evidence>
<dbReference type="AlphaFoldDB" id="A0A0C3KGR7"/>
<proteinExistence type="predicted"/>
<protein>
    <submittedName>
        <fullName evidence="1">Uncharacterized protein</fullName>
    </submittedName>
</protein>
<dbReference type="Proteomes" id="UP000054248">
    <property type="component" value="Unassembled WGS sequence"/>
</dbReference>
<dbReference type="EMBL" id="KN823165">
    <property type="protein sequence ID" value="KIO20693.1"/>
    <property type="molecule type" value="Genomic_DNA"/>
</dbReference>
<reference evidence="1 2" key="1">
    <citation type="submission" date="2014-04" db="EMBL/GenBank/DDBJ databases">
        <authorList>
            <consortium name="DOE Joint Genome Institute"/>
            <person name="Kuo A."/>
            <person name="Girlanda M."/>
            <person name="Perotto S."/>
            <person name="Kohler A."/>
            <person name="Nagy L.G."/>
            <person name="Floudas D."/>
            <person name="Copeland A."/>
            <person name="Barry K.W."/>
            <person name="Cichocki N."/>
            <person name="Veneault-Fourrey C."/>
            <person name="LaButti K."/>
            <person name="Lindquist E.A."/>
            <person name="Lipzen A."/>
            <person name="Lundell T."/>
            <person name="Morin E."/>
            <person name="Murat C."/>
            <person name="Sun H."/>
            <person name="Tunlid A."/>
            <person name="Henrissat B."/>
            <person name="Grigoriev I.V."/>
            <person name="Hibbett D.S."/>
            <person name="Martin F."/>
            <person name="Nordberg H.P."/>
            <person name="Cantor M.N."/>
            <person name="Hua S.X."/>
        </authorList>
    </citation>
    <scope>NUCLEOTIDE SEQUENCE [LARGE SCALE GENOMIC DNA]</scope>
    <source>
        <strain evidence="1 2">MUT 4182</strain>
    </source>
</reference>
<reference evidence="2" key="2">
    <citation type="submission" date="2015-01" db="EMBL/GenBank/DDBJ databases">
        <title>Evolutionary Origins and Diversification of the Mycorrhizal Mutualists.</title>
        <authorList>
            <consortium name="DOE Joint Genome Institute"/>
            <consortium name="Mycorrhizal Genomics Consortium"/>
            <person name="Kohler A."/>
            <person name="Kuo A."/>
            <person name="Nagy L.G."/>
            <person name="Floudas D."/>
            <person name="Copeland A."/>
            <person name="Barry K.W."/>
            <person name="Cichocki N."/>
            <person name="Veneault-Fourrey C."/>
            <person name="LaButti K."/>
            <person name="Lindquist E.A."/>
            <person name="Lipzen A."/>
            <person name="Lundell T."/>
            <person name="Morin E."/>
            <person name="Murat C."/>
            <person name="Riley R."/>
            <person name="Ohm R."/>
            <person name="Sun H."/>
            <person name="Tunlid A."/>
            <person name="Henrissat B."/>
            <person name="Grigoriev I.V."/>
            <person name="Hibbett D.S."/>
            <person name="Martin F."/>
        </authorList>
    </citation>
    <scope>NUCLEOTIDE SEQUENCE [LARGE SCALE GENOMIC DNA]</scope>
    <source>
        <strain evidence="2">MUT 4182</strain>
    </source>
</reference>
<gene>
    <name evidence="1" type="ORF">M407DRAFT_10763</name>
</gene>
<organism evidence="1 2">
    <name type="scientific">Tulasnella calospora MUT 4182</name>
    <dbReference type="NCBI Taxonomy" id="1051891"/>
    <lineage>
        <taxon>Eukaryota</taxon>
        <taxon>Fungi</taxon>
        <taxon>Dikarya</taxon>
        <taxon>Basidiomycota</taxon>
        <taxon>Agaricomycotina</taxon>
        <taxon>Agaricomycetes</taxon>
        <taxon>Cantharellales</taxon>
        <taxon>Tulasnellaceae</taxon>
        <taxon>Tulasnella</taxon>
    </lineage>
</organism>
<evidence type="ECO:0000313" key="2">
    <source>
        <dbReference type="Proteomes" id="UP000054248"/>
    </source>
</evidence>
<name>A0A0C3KGR7_9AGAM</name>
<sequence>MRQVGVCSKPLLKVLSRSSAKDLEQLAIRRIRAKQRMDEGLSRRIEMQSRQTPIRVSNCHLVPGGRWLLALAGTTKCILVVARLRAGEFKIEVYSLDLTQSIPGISILGTIAPSQAQGSVLVSGPYIARIWDMRNPVIECFNWEQCLSRKQFDYTAIRFSLPPSHFIQPKRLLSSGFLICNSSREIYVFKLTDFQPVSRLGETDPTPAVPYWWYTPDDFKIPSWPLSANLSPLDAHLQPSSFVGSFYLTGCTEHVFRLYLQNGEPVVQRISFKHLNDFLELGWDSGIRVLKGLISSLRTL</sequence>
<dbReference type="HOGENOM" id="CLU_928108_0_0_1"/>